<organism evidence="2 3">
    <name type="scientific">Macrosiphum euphorbiae</name>
    <name type="common">potato aphid</name>
    <dbReference type="NCBI Taxonomy" id="13131"/>
    <lineage>
        <taxon>Eukaryota</taxon>
        <taxon>Metazoa</taxon>
        <taxon>Ecdysozoa</taxon>
        <taxon>Arthropoda</taxon>
        <taxon>Hexapoda</taxon>
        <taxon>Insecta</taxon>
        <taxon>Pterygota</taxon>
        <taxon>Neoptera</taxon>
        <taxon>Paraneoptera</taxon>
        <taxon>Hemiptera</taxon>
        <taxon>Sternorrhyncha</taxon>
        <taxon>Aphidomorpha</taxon>
        <taxon>Aphidoidea</taxon>
        <taxon>Aphididae</taxon>
        <taxon>Macrosiphini</taxon>
        <taxon>Macrosiphum</taxon>
    </lineage>
</organism>
<gene>
    <name evidence="2" type="ORF">MEUPH1_LOCUS8077</name>
</gene>
<accession>A0AAV0W7A5</accession>
<feature type="compositionally biased region" description="Basic and acidic residues" evidence="1">
    <location>
        <begin position="51"/>
        <end position="74"/>
    </location>
</feature>
<dbReference type="AlphaFoldDB" id="A0AAV0W7A5"/>
<feature type="region of interest" description="Disordered" evidence="1">
    <location>
        <begin position="45"/>
        <end position="74"/>
    </location>
</feature>
<evidence type="ECO:0000256" key="1">
    <source>
        <dbReference type="SAM" id="MobiDB-lite"/>
    </source>
</evidence>
<evidence type="ECO:0000313" key="3">
    <source>
        <dbReference type="Proteomes" id="UP001160148"/>
    </source>
</evidence>
<sequence length="383" mass="42884">MFSRQRENTTKKEKAVTVKSVDFELPGTRKKRALKEQIETFVEGMTPLKKSKTEQDTLNKGKRDEIQKHSQSKTKEVAITKSGVSALISVLNNLTDKEEKATSNDLIPSPVNIEVVPFDKDSPVVVGDNVYHEDEQATTYVIKNTQSKTKEVATTKSGVSVLISVLNNFTDKEEKATSNDLIPSPVNIEVVPFDKDSPVICDTTCDLQHSQSKTKEVATTKSGVSALISVLNNLTDKEEKATSNDLIPSPVNIEVVPFDKDSPVVVGDNVYHVDEQATTYDIKQKKEPSITSFSGARQAVKSVYDPDSVVNRLLFREETIPEFSNSEIYREMTSSQRVVHLQAMIKKLKSVHKKYKKDLAKIRKRGQRIQERKRKKAEATTTI</sequence>
<protein>
    <submittedName>
        <fullName evidence="2">Uncharacterized protein</fullName>
    </submittedName>
</protein>
<keyword evidence="3" id="KW-1185">Reference proteome</keyword>
<comment type="caution">
    <text evidence="2">The sequence shown here is derived from an EMBL/GenBank/DDBJ whole genome shotgun (WGS) entry which is preliminary data.</text>
</comment>
<dbReference type="EMBL" id="CARXXK010000001">
    <property type="protein sequence ID" value="CAI6351758.1"/>
    <property type="molecule type" value="Genomic_DNA"/>
</dbReference>
<name>A0AAV0W7A5_9HEMI</name>
<evidence type="ECO:0000313" key="2">
    <source>
        <dbReference type="EMBL" id="CAI6351758.1"/>
    </source>
</evidence>
<dbReference type="Proteomes" id="UP001160148">
    <property type="component" value="Unassembled WGS sequence"/>
</dbReference>
<reference evidence="2 3" key="1">
    <citation type="submission" date="2023-01" db="EMBL/GenBank/DDBJ databases">
        <authorList>
            <person name="Whitehead M."/>
        </authorList>
    </citation>
    <scope>NUCLEOTIDE SEQUENCE [LARGE SCALE GENOMIC DNA]</scope>
</reference>
<proteinExistence type="predicted"/>